<dbReference type="EMBL" id="PDUG01000006">
    <property type="protein sequence ID" value="PIC17180.1"/>
    <property type="molecule type" value="Genomic_DNA"/>
</dbReference>
<sequence length="79" mass="8909">MITQVLGHLDKKLHRNKHNSLAINKDYKASIQDRQLGVVIAAKYGNLATTSSWRTPPPDTRILSPIFFEKFGDYPLGSQ</sequence>
<proteinExistence type="predicted"/>
<name>A0A2G5SQ31_9PELO</name>
<organism evidence="1 2">
    <name type="scientific">Caenorhabditis nigoni</name>
    <dbReference type="NCBI Taxonomy" id="1611254"/>
    <lineage>
        <taxon>Eukaryota</taxon>
        <taxon>Metazoa</taxon>
        <taxon>Ecdysozoa</taxon>
        <taxon>Nematoda</taxon>
        <taxon>Chromadorea</taxon>
        <taxon>Rhabditida</taxon>
        <taxon>Rhabditina</taxon>
        <taxon>Rhabditomorpha</taxon>
        <taxon>Rhabditoidea</taxon>
        <taxon>Rhabditidae</taxon>
        <taxon>Peloderinae</taxon>
        <taxon>Caenorhabditis</taxon>
    </lineage>
</organism>
<accession>A0A2G5SQ31</accession>
<gene>
    <name evidence="1" type="primary">Cnig_chr_X.g23513</name>
    <name evidence="1" type="ORF">B9Z55_023513</name>
</gene>
<dbReference type="AlphaFoldDB" id="A0A2G5SQ31"/>
<reference evidence="2" key="1">
    <citation type="submission" date="2017-10" db="EMBL/GenBank/DDBJ databases">
        <title>Rapid genome shrinkage in a self-fertile nematode reveals novel sperm competition proteins.</title>
        <authorList>
            <person name="Yin D."/>
            <person name="Schwarz E.M."/>
            <person name="Thomas C.G."/>
            <person name="Felde R.L."/>
            <person name="Korf I.F."/>
            <person name="Cutter A.D."/>
            <person name="Schartner C.M."/>
            <person name="Ralston E.J."/>
            <person name="Meyer B.J."/>
            <person name="Haag E.S."/>
        </authorList>
    </citation>
    <scope>NUCLEOTIDE SEQUENCE [LARGE SCALE GENOMIC DNA]</scope>
    <source>
        <strain evidence="2">JU1422</strain>
    </source>
</reference>
<protein>
    <submittedName>
        <fullName evidence="1">Uncharacterized protein</fullName>
    </submittedName>
</protein>
<evidence type="ECO:0000313" key="2">
    <source>
        <dbReference type="Proteomes" id="UP000230233"/>
    </source>
</evidence>
<evidence type="ECO:0000313" key="1">
    <source>
        <dbReference type="EMBL" id="PIC17180.1"/>
    </source>
</evidence>
<keyword evidence="2" id="KW-1185">Reference proteome</keyword>
<comment type="caution">
    <text evidence="1">The sequence shown here is derived from an EMBL/GenBank/DDBJ whole genome shotgun (WGS) entry which is preliminary data.</text>
</comment>
<dbReference type="Proteomes" id="UP000230233">
    <property type="component" value="Chromosome X"/>
</dbReference>